<organism evidence="1 4">
    <name type="scientific">Malaciobacter marinus</name>
    <dbReference type="NCBI Taxonomy" id="505249"/>
    <lineage>
        <taxon>Bacteria</taxon>
        <taxon>Pseudomonadati</taxon>
        <taxon>Campylobacterota</taxon>
        <taxon>Epsilonproteobacteria</taxon>
        <taxon>Campylobacterales</taxon>
        <taxon>Arcobacteraceae</taxon>
        <taxon>Malaciobacter</taxon>
    </lineage>
</organism>
<reference evidence="2" key="2">
    <citation type="submission" date="2017-09" db="EMBL/GenBank/DDBJ databases">
        <authorList>
            <person name="Perez-Cataluna A."/>
            <person name="Figueras M.J."/>
            <person name="Salas-Masso N."/>
        </authorList>
    </citation>
    <scope>NUCLEOTIDE SEQUENCE</scope>
    <source>
        <strain evidence="2">CECT 7727</strain>
    </source>
</reference>
<name>A0A347TKF9_9BACT</name>
<dbReference type="EMBL" id="NXAO01000011">
    <property type="protein sequence ID" value="PHO16298.1"/>
    <property type="molecule type" value="Genomic_DNA"/>
</dbReference>
<dbReference type="PROSITE" id="PS51257">
    <property type="entry name" value="PROKAR_LIPOPROTEIN"/>
    <property type="match status" value="1"/>
</dbReference>
<sequence>MKTTVLLFLMSLFIFVGCSQDISKFKKDDCIKKGYGYKKEKVLNYRTGKYELRTICVKK</sequence>
<keyword evidence="3" id="KW-1185">Reference proteome</keyword>
<proteinExistence type="predicted"/>
<dbReference type="Proteomes" id="UP000224740">
    <property type="component" value="Unassembled WGS sequence"/>
</dbReference>
<reference evidence="1 4" key="3">
    <citation type="submission" date="2018-08" db="EMBL/GenBank/DDBJ databases">
        <title>Complete genome of the Arcobacter marinus type strain JCM 15502.</title>
        <authorList>
            <person name="Miller W.G."/>
            <person name="Yee E."/>
            <person name="Huynh S."/>
            <person name="Parker C.T."/>
        </authorList>
    </citation>
    <scope>NUCLEOTIDE SEQUENCE [LARGE SCALE GENOMIC DNA]</scope>
    <source>
        <strain evidence="1 4">JCM 15502</strain>
    </source>
</reference>
<protein>
    <recommendedName>
        <fullName evidence="5">Lipoprotein</fullName>
    </recommendedName>
</protein>
<dbReference type="EMBL" id="CP032101">
    <property type="protein sequence ID" value="AXX87087.1"/>
    <property type="molecule type" value="Genomic_DNA"/>
</dbReference>
<gene>
    <name evidence="1" type="ORF">AMRN_1346</name>
    <name evidence="2" type="ORF">CPH92_02185</name>
</gene>
<dbReference type="RefSeq" id="WP_099310156.1">
    <property type="nucleotide sequence ID" value="NZ_CP032101.1"/>
</dbReference>
<dbReference type="KEGG" id="amar:AMRN_1346"/>
<dbReference type="AlphaFoldDB" id="A0A347TKF9"/>
<evidence type="ECO:0000313" key="3">
    <source>
        <dbReference type="Proteomes" id="UP000224740"/>
    </source>
</evidence>
<evidence type="ECO:0000313" key="1">
    <source>
        <dbReference type="EMBL" id="AXX87087.1"/>
    </source>
</evidence>
<accession>A0A347TKF9</accession>
<evidence type="ECO:0000313" key="2">
    <source>
        <dbReference type="EMBL" id="PHO16298.1"/>
    </source>
</evidence>
<evidence type="ECO:0008006" key="5">
    <source>
        <dbReference type="Google" id="ProtNLM"/>
    </source>
</evidence>
<reference evidence="3" key="1">
    <citation type="submission" date="2017-09" db="EMBL/GenBank/DDBJ databases">
        <title>Arcobacter canalis sp. nov., a new species isolated from a water canal contaminated with urban sewage.</title>
        <authorList>
            <person name="Perez-Cataluna A."/>
            <person name="Salas-Masso N."/>
            <person name="Figueras M.J."/>
        </authorList>
    </citation>
    <scope>NUCLEOTIDE SEQUENCE [LARGE SCALE GENOMIC DNA]</scope>
    <source>
        <strain evidence="3">CECT 7727</strain>
    </source>
</reference>
<evidence type="ECO:0000313" key="4">
    <source>
        <dbReference type="Proteomes" id="UP000264693"/>
    </source>
</evidence>
<dbReference type="Proteomes" id="UP000264693">
    <property type="component" value="Chromosome"/>
</dbReference>